<dbReference type="OrthoDB" id="10566773at2759"/>
<gene>
    <name evidence="1" type="ORF">CALVIDRAFT_530344</name>
</gene>
<dbReference type="EMBL" id="KV417313">
    <property type="protein sequence ID" value="KZO92229.1"/>
    <property type="molecule type" value="Genomic_DNA"/>
</dbReference>
<reference evidence="1 2" key="1">
    <citation type="journal article" date="2016" name="Mol. Biol. Evol.">
        <title>Comparative Genomics of Early-Diverging Mushroom-Forming Fungi Provides Insights into the Origins of Lignocellulose Decay Capabilities.</title>
        <authorList>
            <person name="Nagy L.G."/>
            <person name="Riley R."/>
            <person name="Tritt A."/>
            <person name="Adam C."/>
            <person name="Daum C."/>
            <person name="Floudas D."/>
            <person name="Sun H."/>
            <person name="Yadav J.S."/>
            <person name="Pangilinan J."/>
            <person name="Larsson K.H."/>
            <person name="Matsuura K."/>
            <person name="Barry K."/>
            <person name="Labutti K."/>
            <person name="Kuo R."/>
            <person name="Ohm R.A."/>
            <person name="Bhattacharya S.S."/>
            <person name="Shirouzu T."/>
            <person name="Yoshinaga Y."/>
            <person name="Martin F.M."/>
            <person name="Grigoriev I.V."/>
            <person name="Hibbett D.S."/>
        </authorList>
    </citation>
    <scope>NUCLEOTIDE SEQUENCE [LARGE SCALE GENOMIC DNA]</scope>
    <source>
        <strain evidence="1 2">TUFC12733</strain>
    </source>
</reference>
<accession>A0A167I216</accession>
<dbReference type="AlphaFoldDB" id="A0A167I216"/>
<proteinExistence type="predicted"/>
<sequence>MALFVQCPDGRLARDLWGFPEAILAEDTLSTICPFPTDYESVCGMLSVSSLNYDTRDNASGQILMPSAQGTWVPAILRLQGYLKQSRVGLYGDWDGQPRSCISAMNSILIEPGSSTFSSIWKSSWEVIQHYSSLIGTINPAQELLAVRITYSIKLSNESSTNGCMMRKHCWALGISMVELHERMQPSFKKEIS</sequence>
<keyword evidence="2" id="KW-1185">Reference proteome</keyword>
<evidence type="ECO:0000313" key="2">
    <source>
        <dbReference type="Proteomes" id="UP000076738"/>
    </source>
</evidence>
<evidence type="ECO:0000313" key="1">
    <source>
        <dbReference type="EMBL" id="KZO92229.1"/>
    </source>
</evidence>
<organism evidence="1 2">
    <name type="scientific">Calocera viscosa (strain TUFC12733)</name>
    <dbReference type="NCBI Taxonomy" id="1330018"/>
    <lineage>
        <taxon>Eukaryota</taxon>
        <taxon>Fungi</taxon>
        <taxon>Dikarya</taxon>
        <taxon>Basidiomycota</taxon>
        <taxon>Agaricomycotina</taxon>
        <taxon>Dacrymycetes</taxon>
        <taxon>Dacrymycetales</taxon>
        <taxon>Dacrymycetaceae</taxon>
        <taxon>Calocera</taxon>
    </lineage>
</organism>
<name>A0A167I216_CALVF</name>
<dbReference type="Proteomes" id="UP000076738">
    <property type="component" value="Unassembled WGS sequence"/>
</dbReference>
<protein>
    <submittedName>
        <fullName evidence="1">Uncharacterized protein</fullName>
    </submittedName>
</protein>